<sequence>MNKKKIVKGITIGVITVGMALSFVTGVFAASDADYSKNENVYVALDYEGKMINSYVVNTFTVTKEGEITDYGDYAAVKNLTNLDAIKNDEDEHSFNAENGKYFYQGELNNAQLPWKFEISYTLDGKSVKQDELTGADGNLKMHIKEQKNPAQINDVFYNNYRLQIGINLDTEKCKNIEANGAILSDAGSDENLTFVVMPGTDADYEVTTEVKNFEMDDVTINAVPTTDVPVSYVSSQNTHMGKVSFALSADGVKIPKETKVAEAVTTKPGIVEKLLNLIRKN</sequence>
<dbReference type="AlphaFoldDB" id="A0A923I1R5"/>
<name>A0A923I1R5_9FIRM</name>
<comment type="caution">
    <text evidence="2">The sequence shown here is derived from an EMBL/GenBank/DDBJ whole genome shotgun (WGS) entry which is preliminary data.</text>
</comment>
<dbReference type="OrthoDB" id="9815841at2"/>
<keyword evidence="3" id="KW-1185">Reference proteome</keyword>
<dbReference type="RefSeq" id="WP_148565864.1">
    <property type="nucleotide sequence ID" value="NZ_RXYA01000002.1"/>
</dbReference>
<accession>A0A923I1R5</accession>
<gene>
    <name evidence="2" type="ORF">GH810_04125</name>
</gene>
<keyword evidence="1" id="KW-0732">Signal</keyword>
<dbReference type="Proteomes" id="UP000616595">
    <property type="component" value="Unassembled WGS sequence"/>
</dbReference>
<protein>
    <submittedName>
        <fullName evidence="2">Uncharacterized protein</fullName>
    </submittedName>
</protein>
<feature type="chain" id="PRO_5036988010" evidence="1">
    <location>
        <begin position="30"/>
        <end position="282"/>
    </location>
</feature>
<feature type="signal peptide" evidence="1">
    <location>
        <begin position="1"/>
        <end position="29"/>
    </location>
</feature>
<organism evidence="2 3">
    <name type="scientific">Acetobacterium paludosum</name>
    <dbReference type="NCBI Taxonomy" id="52693"/>
    <lineage>
        <taxon>Bacteria</taxon>
        <taxon>Bacillati</taxon>
        <taxon>Bacillota</taxon>
        <taxon>Clostridia</taxon>
        <taxon>Eubacteriales</taxon>
        <taxon>Eubacteriaceae</taxon>
        <taxon>Acetobacterium</taxon>
    </lineage>
</organism>
<evidence type="ECO:0000313" key="2">
    <source>
        <dbReference type="EMBL" id="MBC3887490.1"/>
    </source>
</evidence>
<evidence type="ECO:0000313" key="3">
    <source>
        <dbReference type="Proteomes" id="UP000616595"/>
    </source>
</evidence>
<evidence type="ECO:0000256" key="1">
    <source>
        <dbReference type="SAM" id="SignalP"/>
    </source>
</evidence>
<proteinExistence type="predicted"/>
<reference evidence="2" key="1">
    <citation type="submission" date="2019-10" db="EMBL/GenBank/DDBJ databases">
        <authorList>
            <person name="Ross D.E."/>
            <person name="Gulliver D."/>
        </authorList>
    </citation>
    <scope>NUCLEOTIDE SEQUENCE</scope>
    <source>
        <strain evidence="2">DER-2019</strain>
    </source>
</reference>
<reference evidence="2" key="2">
    <citation type="submission" date="2020-10" db="EMBL/GenBank/DDBJ databases">
        <title>Comparative genomics of the Acetobacterium genus.</title>
        <authorList>
            <person name="Marshall C."/>
            <person name="May H."/>
            <person name="Norman S."/>
        </authorList>
    </citation>
    <scope>NUCLEOTIDE SEQUENCE</scope>
    <source>
        <strain evidence="2">DER-2019</strain>
    </source>
</reference>
<dbReference type="EMBL" id="WJBD01000003">
    <property type="protein sequence ID" value="MBC3887490.1"/>
    <property type="molecule type" value="Genomic_DNA"/>
</dbReference>